<comment type="caution">
    <text evidence="1">The sequence shown here is derived from an EMBL/GenBank/DDBJ whole genome shotgun (WGS) entry which is preliminary data.</text>
</comment>
<proteinExistence type="predicted"/>
<dbReference type="AlphaFoldDB" id="A0A8J7WDB1"/>
<dbReference type="NCBIfam" id="NF045922">
    <property type="entry name" value="CarotHydtaseCrtCRhod"/>
    <property type="match status" value="1"/>
</dbReference>
<dbReference type="SUPFAM" id="SSF159245">
    <property type="entry name" value="AttH-like"/>
    <property type="match status" value="1"/>
</dbReference>
<keyword evidence="2" id="KW-1185">Reference proteome</keyword>
<gene>
    <name evidence="1" type="ORF">KB874_05540</name>
</gene>
<dbReference type="EMBL" id="JAGTUU010000002">
    <property type="protein sequence ID" value="MBS0123591.1"/>
    <property type="molecule type" value="Genomic_DNA"/>
</dbReference>
<sequence length="278" mass="31092">MGFIGSVFSPWYAWSGRKDPENHVCINVATYGPGGRFTMTDRGRDALRQSPRKFEVGPSSLTWERGELVIDINEISAPPVIGRVRGKIRVTPSAITGVELPLTPDGAHVWRPFAPVSTVTCDLEAPGWQWTGHGYFDANFGTRALEADFAYWTWGRYPTASGATCFYDATRLDGSELGAGFHFDRDGSARAIDLPQKRALPRSLWQVRRETRGDGPARQVMPMLDAPFYTRAMVETQLEGQPSIGVHEALDLRRFRSPLLKPMLAVRVPRRARWNFGI</sequence>
<name>A0A8J7WDB1_9RHOB</name>
<evidence type="ECO:0000313" key="1">
    <source>
        <dbReference type="EMBL" id="MBS0123591.1"/>
    </source>
</evidence>
<dbReference type="CDD" id="cd21471">
    <property type="entry name" value="CrtC-like"/>
    <property type="match status" value="1"/>
</dbReference>
<accession>A0A8J7WDB1</accession>
<organism evidence="1 2">
    <name type="scientific">Thetidibacter halocola</name>
    <dbReference type="NCBI Taxonomy" id="2827239"/>
    <lineage>
        <taxon>Bacteria</taxon>
        <taxon>Pseudomonadati</taxon>
        <taxon>Pseudomonadota</taxon>
        <taxon>Alphaproteobacteria</taxon>
        <taxon>Rhodobacterales</taxon>
        <taxon>Roseobacteraceae</taxon>
        <taxon>Thetidibacter</taxon>
    </lineage>
</organism>
<dbReference type="RefSeq" id="WP_212535853.1">
    <property type="nucleotide sequence ID" value="NZ_JAGTUU010000002.1"/>
</dbReference>
<dbReference type="Proteomes" id="UP000681356">
    <property type="component" value="Unassembled WGS sequence"/>
</dbReference>
<protein>
    <submittedName>
        <fullName evidence="1">Carotenoid 1,2-hydratase</fullName>
    </submittedName>
</protein>
<evidence type="ECO:0000313" key="2">
    <source>
        <dbReference type="Proteomes" id="UP000681356"/>
    </source>
</evidence>
<reference evidence="1" key="1">
    <citation type="submission" date="2021-04" db="EMBL/GenBank/DDBJ databases">
        <authorList>
            <person name="Yoon J."/>
        </authorList>
    </citation>
    <scope>NUCLEOTIDE SEQUENCE</scope>
    <source>
        <strain evidence="1">KMU-90</strain>
    </source>
</reference>